<sequence>MGPRSGLRLGFSGRREPPHRPPHSSRLSVQAAPQRPPRSRRPPAPLPRASTARINLASARLLSPQKKSCLFAALYTLLKIACRPPRQSGRGEFRIGPMAGAVTARLGHARRSRGARRAAIGLL</sequence>
<proteinExistence type="predicted"/>
<protein>
    <submittedName>
        <fullName evidence="2">Uncharacterized protein</fullName>
    </submittedName>
</protein>
<evidence type="ECO:0000313" key="3">
    <source>
        <dbReference type="Proteomes" id="UP000694522"/>
    </source>
</evidence>
<feature type="compositionally biased region" description="Low complexity" evidence="1">
    <location>
        <begin position="1"/>
        <end position="12"/>
    </location>
</feature>
<dbReference type="Ensembl" id="ENSACOT00000003978.1">
    <property type="protein sequence ID" value="ENSACOP00000003836.1"/>
    <property type="gene ID" value="ENSACOG00000002718.1"/>
</dbReference>
<feature type="compositionally biased region" description="Low complexity" evidence="1">
    <location>
        <begin position="24"/>
        <end position="33"/>
    </location>
</feature>
<reference evidence="2" key="2">
    <citation type="submission" date="2025-09" db="UniProtKB">
        <authorList>
            <consortium name="Ensembl"/>
        </authorList>
    </citation>
    <scope>IDENTIFICATION</scope>
</reference>
<evidence type="ECO:0000256" key="1">
    <source>
        <dbReference type="SAM" id="MobiDB-lite"/>
    </source>
</evidence>
<reference evidence="2" key="1">
    <citation type="submission" date="2025-08" db="UniProtKB">
        <authorList>
            <consortium name="Ensembl"/>
        </authorList>
    </citation>
    <scope>IDENTIFICATION</scope>
</reference>
<dbReference type="Proteomes" id="UP000694522">
    <property type="component" value="Unplaced"/>
</dbReference>
<name>A0A8B9ITA6_9PSIT</name>
<accession>A0A8B9ITA6</accession>
<feature type="region of interest" description="Disordered" evidence="1">
    <location>
        <begin position="1"/>
        <end position="48"/>
    </location>
</feature>
<evidence type="ECO:0000313" key="2">
    <source>
        <dbReference type="Ensembl" id="ENSACOP00000003836.1"/>
    </source>
</evidence>
<organism evidence="2 3">
    <name type="scientific">Amazona collaria</name>
    <name type="common">yellow-billed parrot</name>
    <dbReference type="NCBI Taxonomy" id="241587"/>
    <lineage>
        <taxon>Eukaryota</taxon>
        <taxon>Metazoa</taxon>
        <taxon>Chordata</taxon>
        <taxon>Craniata</taxon>
        <taxon>Vertebrata</taxon>
        <taxon>Euteleostomi</taxon>
        <taxon>Archelosauria</taxon>
        <taxon>Archosauria</taxon>
        <taxon>Dinosauria</taxon>
        <taxon>Saurischia</taxon>
        <taxon>Theropoda</taxon>
        <taxon>Coelurosauria</taxon>
        <taxon>Aves</taxon>
        <taxon>Neognathae</taxon>
        <taxon>Neoaves</taxon>
        <taxon>Telluraves</taxon>
        <taxon>Australaves</taxon>
        <taxon>Psittaciformes</taxon>
        <taxon>Psittacidae</taxon>
        <taxon>Amazona</taxon>
    </lineage>
</organism>
<keyword evidence="3" id="KW-1185">Reference proteome</keyword>
<dbReference type="AlphaFoldDB" id="A0A8B9ITA6"/>